<feature type="coiled-coil region" evidence="1">
    <location>
        <begin position="160"/>
        <end position="201"/>
    </location>
</feature>
<evidence type="ECO:0000313" key="3">
    <source>
        <dbReference type="EMBL" id="KAK4096737.1"/>
    </source>
</evidence>
<dbReference type="AlphaFoldDB" id="A0AAN6PRT5"/>
<sequence length="536" mass="60563">MADPYWDPANLLQITGLDDSLEPQCVGRSARGRTNARCRSTLSPSNAGPVLLKIRKLAAIPPTKLAQQDLEALAKACLCNEHAPQWPQVVQRWRPILANAAKQHDRVLAAPNGNGPADRVRTETFLLERRKCCDVLGLKHDLGDLSAKLSAHLRIQDEARIKAEAAQSAAEEELQALKGELEQAKWEMAQLKDDLDRANAEACQPPACECQFPGSELDELRNAEAPRLAEMLKLVEAAKNDRNDLKTRIIALEKDCFSIAACLDAERNKSKALEHTRIELEEQLSTAAQKLASPDALLDEERAKTRALEEAKANLKRRLSEATTEMERAQSLALDEKTRTAASKSVQAEYHRRLNDAYLERDRLLAEEKTKARNDLRQTTCHFEQRLREVNTEAQRLLHKENTRAKVLAEIRTQLKVRLCEVRAAASAEAQRARREIEAVDKKHKAAANQVERLQSDLRKAKTRQSALERDLSESRNTAKNVQSLNDKLTTTNTALNQQLTLLQQQVTALKAKRWRPRFRSFFHPQHPNRRRSPSR</sequence>
<feature type="coiled-coil region" evidence="1">
    <location>
        <begin position="228"/>
        <end position="332"/>
    </location>
</feature>
<reference evidence="3" key="1">
    <citation type="journal article" date="2023" name="Mol. Phylogenet. Evol.">
        <title>Genome-scale phylogeny and comparative genomics of the fungal order Sordariales.</title>
        <authorList>
            <person name="Hensen N."/>
            <person name="Bonometti L."/>
            <person name="Westerberg I."/>
            <person name="Brannstrom I.O."/>
            <person name="Guillou S."/>
            <person name="Cros-Aarteil S."/>
            <person name="Calhoun S."/>
            <person name="Haridas S."/>
            <person name="Kuo A."/>
            <person name="Mondo S."/>
            <person name="Pangilinan J."/>
            <person name="Riley R."/>
            <person name="LaButti K."/>
            <person name="Andreopoulos B."/>
            <person name="Lipzen A."/>
            <person name="Chen C."/>
            <person name="Yan M."/>
            <person name="Daum C."/>
            <person name="Ng V."/>
            <person name="Clum A."/>
            <person name="Steindorff A."/>
            <person name="Ohm R.A."/>
            <person name="Martin F."/>
            <person name="Silar P."/>
            <person name="Natvig D.O."/>
            <person name="Lalanne C."/>
            <person name="Gautier V."/>
            <person name="Ament-Velasquez S.L."/>
            <person name="Kruys A."/>
            <person name="Hutchinson M.I."/>
            <person name="Powell A.J."/>
            <person name="Barry K."/>
            <person name="Miller A.N."/>
            <person name="Grigoriev I.V."/>
            <person name="Debuchy R."/>
            <person name="Gladieux P."/>
            <person name="Hiltunen Thoren M."/>
            <person name="Johannesson H."/>
        </authorList>
    </citation>
    <scope>NUCLEOTIDE SEQUENCE</scope>
    <source>
        <strain evidence="3">CBS 757.83</strain>
    </source>
</reference>
<protein>
    <submittedName>
        <fullName evidence="3">Uncharacterized protein</fullName>
    </submittedName>
</protein>
<comment type="caution">
    <text evidence="3">The sequence shown here is derived from an EMBL/GenBank/DDBJ whole genome shotgun (WGS) entry which is preliminary data.</text>
</comment>
<feature type="region of interest" description="Disordered" evidence="2">
    <location>
        <begin position="458"/>
        <end position="483"/>
    </location>
</feature>
<dbReference type="EMBL" id="MU863699">
    <property type="protein sequence ID" value="KAK4096737.1"/>
    <property type="molecule type" value="Genomic_DNA"/>
</dbReference>
<keyword evidence="1" id="KW-0175">Coiled coil</keyword>
<name>A0AAN6PRT5_9PEZI</name>
<evidence type="ECO:0000256" key="2">
    <source>
        <dbReference type="SAM" id="MobiDB-lite"/>
    </source>
</evidence>
<evidence type="ECO:0000256" key="1">
    <source>
        <dbReference type="SAM" id="Coils"/>
    </source>
</evidence>
<evidence type="ECO:0000313" key="4">
    <source>
        <dbReference type="Proteomes" id="UP001305647"/>
    </source>
</evidence>
<proteinExistence type="predicted"/>
<keyword evidence="4" id="KW-1185">Reference proteome</keyword>
<accession>A0AAN6PRT5</accession>
<gene>
    <name evidence="3" type="ORF">N658DRAFT_510977</name>
</gene>
<dbReference type="Proteomes" id="UP001305647">
    <property type="component" value="Unassembled WGS sequence"/>
</dbReference>
<organism evidence="3 4">
    <name type="scientific">Parathielavia hyrcaniae</name>
    <dbReference type="NCBI Taxonomy" id="113614"/>
    <lineage>
        <taxon>Eukaryota</taxon>
        <taxon>Fungi</taxon>
        <taxon>Dikarya</taxon>
        <taxon>Ascomycota</taxon>
        <taxon>Pezizomycotina</taxon>
        <taxon>Sordariomycetes</taxon>
        <taxon>Sordariomycetidae</taxon>
        <taxon>Sordariales</taxon>
        <taxon>Chaetomiaceae</taxon>
        <taxon>Parathielavia</taxon>
    </lineage>
</organism>
<reference evidence="3" key="2">
    <citation type="submission" date="2023-05" db="EMBL/GenBank/DDBJ databases">
        <authorList>
            <consortium name="Lawrence Berkeley National Laboratory"/>
            <person name="Steindorff A."/>
            <person name="Hensen N."/>
            <person name="Bonometti L."/>
            <person name="Westerberg I."/>
            <person name="Brannstrom I.O."/>
            <person name="Guillou S."/>
            <person name="Cros-Aarteil S."/>
            <person name="Calhoun S."/>
            <person name="Haridas S."/>
            <person name="Kuo A."/>
            <person name="Mondo S."/>
            <person name="Pangilinan J."/>
            <person name="Riley R."/>
            <person name="Labutti K."/>
            <person name="Andreopoulos B."/>
            <person name="Lipzen A."/>
            <person name="Chen C."/>
            <person name="Yanf M."/>
            <person name="Daum C."/>
            <person name="Ng V."/>
            <person name="Clum A."/>
            <person name="Ohm R."/>
            <person name="Martin F."/>
            <person name="Silar P."/>
            <person name="Natvig D."/>
            <person name="Lalanne C."/>
            <person name="Gautier V."/>
            <person name="Ament-Velasquez S.L."/>
            <person name="Kruys A."/>
            <person name="Hutchinson M.I."/>
            <person name="Powell A.J."/>
            <person name="Barry K."/>
            <person name="Miller A.N."/>
            <person name="Grigoriev I.V."/>
            <person name="Debuchy R."/>
            <person name="Gladieux P."/>
            <person name="Thoren M.H."/>
            <person name="Johannesson H."/>
        </authorList>
    </citation>
    <scope>NUCLEOTIDE SEQUENCE</scope>
    <source>
        <strain evidence="3">CBS 757.83</strain>
    </source>
</reference>